<protein>
    <submittedName>
        <fullName evidence="1">Uncharacterized protein</fullName>
    </submittedName>
</protein>
<reference evidence="1" key="1">
    <citation type="journal article" date="2012" name="PLoS ONE">
        <title>Gene sets for utilization of primary and secondary nutrition supplies in the distal gut of endangered iberian lynx.</title>
        <authorList>
            <person name="Alcaide M."/>
            <person name="Messina E."/>
            <person name="Richter M."/>
            <person name="Bargiela R."/>
            <person name="Peplies J."/>
            <person name="Huws S.A."/>
            <person name="Newbold C.J."/>
            <person name="Golyshin P.N."/>
            <person name="Simon M.A."/>
            <person name="Lopez G."/>
            <person name="Yakimov M.M."/>
            <person name="Ferrer M."/>
        </authorList>
    </citation>
    <scope>NUCLEOTIDE SEQUENCE</scope>
</reference>
<gene>
    <name evidence="1" type="ORF">EVA_14221</name>
</gene>
<name>J9FRV3_9ZZZZ</name>
<dbReference type="AlphaFoldDB" id="J9FRV3"/>
<accession>J9FRV3</accession>
<sequence length="50" mass="5899">MSVINKYKANRIRDFLSWKFRQLGKSVRAFFLGRANVSPNFIPPQSFNHN</sequence>
<dbReference type="EMBL" id="AMCI01004643">
    <property type="protein sequence ID" value="EJW97671.1"/>
    <property type="molecule type" value="Genomic_DNA"/>
</dbReference>
<proteinExistence type="predicted"/>
<evidence type="ECO:0000313" key="1">
    <source>
        <dbReference type="EMBL" id="EJW97671.1"/>
    </source>
</evidence>
<organism evidence="1">
    <name type="scientific">gut metagenome</name>
    <dbReference type="NCBI Taxonomy" id="749906"/>
    <lineage>
        <taxon>unclassified sequences</taxon>
        <taxon>metagenomes</taxon>
        <taxon>organismal metagenomes</taxon>
    </lineage>
</organism>
<comment type="caution">
    <text evidence="1">The sequence shown here is derived from an EMBL/GenBank/DDBJ whole genome shotgun (WGS) entry which is preliminary data.</text>
</comment>